<evidence type="ECO:0000256" key="5">
    <source>
        <dbReference type="ARBA" id="ARBA00025466"/>
    </source>
</evidence>
<evidence type="ECO:0000256" key="3">
    <source>
        <dbReference type="ARBA" id="ARBA00023015"/>
    </source>
</evidence>
<organism evidence="8">
    <name type="scientific">Diabrotica virgifera virgifera</name>
    <name type="common">western corn rootworm</name>
    <dbReference type="NCBI Taxonomy" id="50390"/>
    <lineage>
        <taxon>Eukaryota</taxon>
        <taxon>Metazoa</taxon>
        <taxon>Ecdysozoa</taxon>
        <taxon>Arthropoda</taxon>
        <taxon>Hexapoda</taxon>
        <taxon>Insecta</taxon>
        <taxon>Pterygota</taxon>
        <taxon>Neoptera</taxon>
        <taxon>Endopterygota</taxon>
        <taxon>Coleoptera</taxon>
        <taxon>Polyphaga</taxon>
        <taxon>Cucujiformia</taxon>
        <taxon>Chrysomeloidea</taxon>
        <taxon>Chrysomelidae</taxon>
        <taxon>Galerucinae</taxon>
        <taxon>Diabroticina</taxon>
        <taxon>Diabroticites</taxon>
        <taxon>Diabrotica</taxon>
    </lineage>
</organism>
<comment type="function">
    <text evidence="5">Involved in transvection phenomena (= synapsis-dependent gene expression), where the synaptic pairing of chromosomes carrying genes with which zeste interacts influences the expression of these genes. Zeste binds to DNA and stimulates transcription from a nearby promoter.</text>
</comment>
<dbReference type="SMART" id="SM00717">
    <property type="entry name" value="SANT"/>
    <property type="match status" value="1"/>
</dbReference>
<reference evidence="8" key="1">
    <citation type="submission" date="2025-08" db="UniProtKB">
        <authorList>
            <consortium name="RefSeq"/>
        </authorList>
    </citation>
    <scope>IDENTIFICATION</scope>
    <source>
        <tissue evidence="8">Whole insect</tissue>
    </source>
</reference>
<sequence>MEENNIKRKRTANFTADEEEILISFVKKYKHILENKKSDAVTNSEKMKIWEKIAKEYSSVMGCSKTSLCLRTKYNNMKKNVKKKFAEEKSYLRCTGGGPSIKVDISNTDNTIKEMLGDTVTGFVSKYDADSDKHNLANDIATEENIQEEFIIEYVDEAEPTVSSEGSCDNSTNESMKSTLMPETPTTSSNWSKYNAAKLKTPKSLELKLKNDDKNIQKKISTWALAKADLVELQKKSFLEEQQLKLQHMQEKHDLYMAIQREEWEIKKERLLSGQEKNV</sequence>
<dbReference type="PANTHER" id="PTHR21411">
    <property type="entry name" value="APONTIC"/>
    <property type="match status" value="1"/>
</dbReference>
<dbReference type="InParanoid" id="A0A6P7GY29"/>
<dbReference type="AlphaFoldDB" id="A0A6P7GY29"/>
<name>A0A6P7GY29_DIAVI</name>
<accession>A0A6P7GY29</accession>
<evidence type="ECO:0000313" key="8">
    <source>
        <dbReference type="RefSeq" id="XP_028151017.1"/>
    </source>
</evidence>
<feature type="compositionally biased region" description="Polar residues" evidence="6">
    <location>
        <begin position="161"/>
        <end position="178"/>
    </location>
</feature>
<dbReference type="InterPro" id="IPR001005">
    <property type="entry name" value="SANT/Myb"/>
</dbReference>
<dbReference type="Gene3D" id="1.10.10.60">
    <property type="entry name" value="Homeodomain-like"/>
    <property type="match status" value="1"/>
</dbReference>
<evidence type="ECO:0000256" key="6">
    <source>
        <dbReference type="SAM" id="MobiDB-lite"/>
    </source>
</evidence>
<gene>
    <name evidence="8" type="primary">LOC114344387</name>
</gene>
<dbReference type="FunCoup" id="A0A6P7GY29">
    <property type="interactions" value="6"/>
</dbReference>
<evidence type="ECO:0000256" key="2">
    <source>
        <dbReference type="ARBA" id="ARBA00016807"/>
    </source>
</evidence>
<keyword evidence="3" id="KW-0805">Transcription regulation</keyword>
<proteinExistence type="predicted"/>
<evidence type="ECO:0000259" key="7">
    <source>
        <dbReference type="SMART" id="SM00717"/>
    </source>
</evidence>
<dbReference type="Pfam" id="PF13873">
    <property type="entry name" value="Myb_DNA-bind_5"/>
    <property type="match status" value="1"/>
</dbReference>
<dbReference type="InterPro" id="IPR028002">
    <property type="entry name" value="Myb_DNA-bind_5"/>
</dbReference>
<dbReference type="RefSeq" id="XP_028151017.1">
    <property type="nucleotide sequence ID" value="XM_028295216.1"/>
</dbReference>
<feature type="domain" description="Myb-like" evidence="7">
    <location>
        <begin position="10"/>
        <end position="80"/>
    </location>
</feature>
<comment type="subunit">
    <text evidence="1">Self-associates forming complexes of several hundred monomers.</text>
</comment>
<feature type="region of interest" description="Disordered" evidence="6">
    <location>
        <begin position="161"/>
        <end position="189"/>
    </location>
</feature>
<evidence type="ECO:0000256" key="1">
    <source>
        <dbReference type="ARBA" id="ARBA00011764"/>
    </source>
</evidence>
<keyword evidence="4" id="KW-0804">Transcription</keyword>
<dbReference type="PANTHER" id="PTHR21411:SF0">
    <property type="entry name" value="REGULATORY PROTEIN ZESTE"/>
    <property type="match status" value="1"/>
</dbReference>
<protein>
    <recommendedName>
        <fullName evidence="2">Regulatory protein zeste</fullName>
    </recommendedName>
</protein>
<evidence type="ECO:0000256" key="4">
    <source>
        <dbReference type="ARBA" id="ARBA00023163"/>
    </source>
</evidence>